<keyword evidence="7" id="KW-1185">Reference proteome</keyword>
<dbReference type="InterPro" id="IPR001030">
    <property type="entry name" value="Acoase/IPM_deHydtase_lsu_aba"/>
</dbReference>
<sequence>MNFLLKSLAAAAGKGQVAPGEEITINVDLMLAHDGSAGKVLAAWPAGERVACPERVVFTLDHTLPAPAVASRQLHREMQAFARREGIHLFDRGEGVLHQVVAERFTPRAGMIIAGADGHVATAGAFGAIAFSLKPEELVSVLVSGKLQLKVPEIYNVQVKGKMPPGVAARDLALAVLKHLDRETVKGRALGFQGPGVWGLSTAGRMALCNLIGETGAVTGLIIPPQAVVPGVKPNLEVELENLEPVVACPPSPFNVRPLKELEGLPITQAVVGGCASGRLEDLRELALGLNGRKVHREVTLLVTPASRDVLHQMEREGLARVLRDLGAIILPPGCGPCPGIHLGLLAPGDRALAATVRNVPGRMGSEQSEIYLASPRTVGAAAAAGNITAGGTV</sequence>
<dbReference type="OrthoDB" id="9764318at2"/>
<dbReference type="InterPro" id="IPR015931">
    <property type="entry name" value="Acnase/IPM_dHydase_lsu_aba_1/3"/>
</dbReference>
<evidence type="ECO:0000313" key="6">
    <source>
        <dbReference type="EMBL" id="QGP91635.1"/>
    </source>
</evidence>
<dbReference type="EC" id="4.2.1.36" evidence="6"/>
<dbReference type="GO" id="GO:0046872">
    <property type="term" value="F:metal ion binding"/>
    <property type="evidence" value="ECO:0007669"/>
    <property type="project" value="UniProtKB-KW"/>
</dbReference>
<evidence type="ECO:0000256" key="1">
    <source>
        <dbReference type="ARBA" id="ARBA00022723"/>
    </source>
</evidence>
<dbReference type="RefSeq" id="WP_156272242.1">
    <property type="nucleotide sequence ID" value="NZ_CP046244.1"/>
</dbReference>
<evidence type="ECO:0000256" key="4">
    <source>
        <dbReference type="ARBA" id="ARBA00023239"/>
    </source>
</evidence>
<evidence type="ECO:0000313" key="7">
    <source>
        <dbReference type="Proteomes" id="UP000425916"/>
    </source>
</evidence>
<accession>A0A6I5ZPU0</accession>
<keyword evidence="4 6" id="KW-0456">Lyase</keyword>
<organism evidence="6 7">
    <name type="scientific">Neomoorella glycerini</name>
    <dbReference type="NCBI Taxonomy" id="55779"/>
    <lineage>
        <taxon>Bacteria</taxon>
        <taxon>Bacillati</taxon>
        <taxon>Bacillota</taxon>
        <taxon>Clostridia</taxon>
        <taxon>Neomoorellales</taxon>
        <taxon>Neomoorellaceae</taxon>
        <taxon>Neomoorella</taxon>
    </lineage>
</organism>
<dbReference type="SUPFAM" id="SSF53732">
    <property type="entry name" value="Aconitase iron-sulfur domain"/>
    <property type="match status" value="1"/>
</dbReference>
<dbReference type="InterPro" id="IPR050067">
    <property type="entry name" value="IPM_dehydratase_rel_enz"/>
</dbReference>
<dbReference type="PANTHER" id="PTHR43822">
    <property type="entry name" value="HOMOACONITASE, MITOCHONDRIAL-RELATED"/>
    <property type="match status" value="1"/>
</dbReference>
<protein>
    <submittedName>
        <fullName evidence="6">Homoaconitase large subunit</fullName>
        <ecNumber evidence="6">4.2.1.36</ecNumber>
    </submittedName>
</protein>
<feature type="domain" description="Aconitase/3-isopropylmalate dehydratase large subunit alpha/beta/alpha" evidence="5">
    <location>
        <begin position="260"/>
        <end position="386"/>
    </location>
</feature>
<dbReference type="AlphaFoldDB" id="A0A6I5ZPU0"/>
<keyword evidence="3" id="KW-0411">Iron-sulfur</keyword>
<gene>
    <name evidence="6" type="primary">hacA</name>
    <name evidence="6" type="ORF">MGLY_09760</name>
</gene>
<dbReference type="PANTHER" id="PTHR43822:SF2">
    <property type="entry name" value="HOMOACONITASE, MITOCHONDRIAL"/>
    <property type="match status" value="1"/>
</dbReference>
<keyword evidence="1" id="KW-0479">Metal-binding</keyword>
<name>A0A6I5ZPU0_9FIRM</name>
<dbReference type="EMBL" id="CP046244">
    <property type="protein sequence ID" value="QGP91635.1"/>
    <property type="molecule type" value="Genomic_DNA"/>
</dbReference>
<dbReference type="InterPro" id="IPR036008">
    <property type="entry name" value="Aconitase_4Fe-4S_dom"/>
</dbReference>
<reference evidence="6 7" key="1">
    <citation type="submission" date="2019-11" db="EMBL/GenBank/DDBJ databases">
        <title>Genome sequence of Moorella glycerini DSM11254.</title>
        <authorList>
            <person name="Poehlein A."/>
            <person name="Boeer T."/>
            <person name="Daniel R."/>
        </authorList>
    </citation>
    <scope>NUCLEOTIDE SEQUENCE [LARGE SCALE GENOMIC DNA]</scope>
    <source>
        <strain evidence="6 7">DSM 11254</strain>
    </source>
</reference>
<evidence type="ECO:0000259" key="5">
    <source>
        <dbReference type="Pfam" id="PF00330"/>
    </source>
</evidence>
<dbReference type="Pfam" id="PF00330">
    <property type="entry name" value="Aconitase"/>
    <property type="match status" value="2"/>
</dbReference>
<dbReference type="GO" id="GO:0004409">
    <property type="term" value="F:homoaconitate hydratase activity"/>
    <property type="evidence" value="ECO:0007669"/>
    <property type="project" value="UniProtKB-EC"/>
</dbReference>
<dbReference type="GO" id="GO:0043436">
    <property type="term" value="P:oxoacid metabolic process"/>
    <property type="evidence" value="ECO:0007669"/>
    <property type="project" value="UniProtKB-ARBA"/>
</dbReference>
<dbReference type="PRINTS" id="PR00415">
    <property type="entry name" value="ACONITASE"/>
</dbReference>
<dbReference type="Proteomes" id="UP000425916">
    <property type="component" value="Chromosome"/>
</dbReference>
<proteinExistence type="predicted"/>
<dbReference type="Gene3D" id="3.30.499.10">
    <property type="entry name" value="Aconitase, domain 3"/>
    <property type="match status" value="2"/>
</dbReference>
<evidence type="ECO:0000256" key="2">
    <source>
        <dbReference type="ARBA" id="ARBA00023004"/>
    </source>
</evidence>
<feature type="domain" description="Aconitase/3-isopropylmalate dehydratase large subunit alpha/beta/alpha" evidence="5">
    <location>
        <begin position="24"/>
        <end position="227"/>
    </location>
</feature>
<evidence type="ECO:0000256" key="3">
    <source>
        <dbReference type="ARBA" id="ARBA00023014"/>
    </source>
</evidence>
<keyword evidence="2" id="KW-0408">Iron</keyword>
<dbReference type="GO" id="GO:0051536">
    <property type="term" value="F:iron-sulfur cluster binding"/>
    <property type="evidence" value="ECO:0007669"/>
    <property type="project" value="UniProtKB-KW"/>
</dbReference>